<dbReference type="Proteomes" id="UP000472263">
    <property type="component" value="Chromosome 7"/>
</dbReference>
<dbReference type="InParanoid" id="A0A667Y3A5"/>
<evidence type="ECO:0008006" key="6">
    <source>
        <dbReference type="Google" id="ProtNLM"/>
    </source>
</evidence>
<evidence type="ECO:0000313" key="4">
    <source>
        <dbReference type="Ensembl" id="ENSMMDP00005015956.1"/>
    </source>
</evidence>
<dbReference type="GO" id="GO:0030239">
    <property type="term" value="P:myofibril assembly"/>
    <property type="evidence" value="ECO:0007669"/>
    <property type="project" value="TreeGrafter"/>
</dbReference>
<reference evidence="4" key="3">
    <citation type="submission" date="2025-09" db="UniProtKB">
        <authorList>
            <consortium name="Ensembl"/>
        </authorList>
    </citation>
    <scope>IDENTIFICATION</scope>
</reference>
<dbReference type="Ensembl" id="ENSMMDT00005016376.1">
    <property type="protein sequence ID" value="ENSMMDP00005015956.1"/>
    <property type="gene ID" value="ENSMMDG00005008098.1"/>
</dbReference>
<dbReference type="InterPro" id="IPR032675">
    <property type="entry name" value="LRR_dom_sf"/>
</dbReference>
<evidence type="ECO:0000256" key="3">
    <source>
        <dbReference type="ARBA" id="ARBA00023212"/>
    </source>
</evidence>
<evidence type="ECO:0000313" key="5">
    <source>
        <dbReference type="Proteomes" id="UP000472263"/>
    </source>
</evidence>
<dbReference type="PANTHER" id="PTHR10901:SF5">
    <property type="entry name" value="LEIOMODIN-1"/>
    <property type="match status" value="1"/>
</dbReference>
<dbReference type="GO" id="GO:0006936">
    <property type="term" value="P:muscle contraction"/>
    <property type="evidence" value="ECO:0007669"/>
    <property type="project" value="TreeGrafter"/>
</dbReference>
<accession>A0A667Y3A5</accession>
<dbReference type="GeneTree" id="ENSGT00940000159825"/>
<keyword evidence="5" id="KW-1185">Reference proteome</keyword>
<dbReference type="PANTHER" id="PTHR10901">
    <property type="entry name" value="TROPOMODULIN"/>
    <property type="match status" value="1"/>
</dbReference>
<dbReference type="InterPro" id="IPR004934">
    <property type="entry name" value="TMOD"/>
</dbReference>
<dbReference type="GO" id="GO:0007015">
    <property type="term" value="P:actin filament organization"/>
    <property type="evidence" value="ECO:0007669"/>
    <property type="project" value="TreeGrafter"/>
</dbReference>
<dbReference type="GO" id="GO:0005865">
    <property type="term" value="C:striated muscle thin filament"/>
    <property type="evidence" value="ECO:0007669"/>
    <property type="project" value="TreeGrafter"/>
</dbReference>
<name>A0A667Y3A5_9TELE</name>
<evidence type="ECO:0000256" key="1">
    <source>
        <dbReference type="ARBA" id="ARBA00004245"/>
    </source>
</evidence>
<reference evidence="4" key="2">
    <citation type="submission" date="2025-08" db="UniProtKB">
        <authorList>
            <consortium name="Ensembl"/>
        </authorList>
    </citation>
    <scope>IDENTIFICATION</scope>
</reference>
<organism evidence="4 5">
    <name type="scientific">Myripristis murdjan</name>
    <name type="common">pinecone soldierfish</name>
    <dbReference type="NCBI Taxonomy" id="586833"/>
    <lineage>
        <taxon>Eukaryota</taxon>
        <taxon>Metazoa</taxon>
        <taxon>Chordata</taxon>
        <taxon>Craniata</taxon>
        <taxon>Vertebrata</taxon>
        <taxon>Euteleostomi</taxon>
        <taxon>Actinopterygii</taxon>
        <taxon>Neopterygii</taxon>
        <taxon>Teleostei</taxon>
        <taxon>Neoteleostei</taxon>
        <taxon>Acanthomorphata</taxon>
        <taxon>Holocentriformes</taxon>
        <taxon>Holocentridae</taxon>
        <taxon>Myripristis</taxon>
    </lineage>
</organism>
<sequence>LYNIVVTPCSSSRGSNSKEFPTGVKEEDADDASSMFDELLERVRKNDPSLTELNINNSDTIKIQTLIQFAEALENNVHVKTLALANTRADDHVAYAISGALQSNTCLTNINLDSNHLTGKGILSLVHAIQNNKSVTELRFHNQRHICGGKTEMEMIKVLKDNTTLLKLGYQFELAGPRVTVTNILSRNIDQQRQRRLQTFDHDM</sequence>
<dbReference type="AlphaFoldDB" id="A0A667Y3A5"/>
<protein>
    <recommendedName>
        <fullName evidence="6">Leiomodin 2 (cardiac) a</fullName>
    </recommendedName>
</protein>
<keyword evidence="2" id="KW-0963">Cytoplasm</keyword>
<reference evidence="4" key="1">
    <citation type="submission" date="2019-06" db="EMBL/GenBank/DDBJ databases">
        <authorList>
            <consortium name="Wellcome Sanger Institute Data Sharing"/>
        </authorList>
    </citation>
    <scope>NUCLEOTIDE SEQUENCE [LARGE SCALE GENOMIC DNA]</scope>
</reference>
<dbReference type="SUPFAM" id="SSF52047">
    <property type="entry name" value="RNI-like"/>
    <property type="match status" value="1"/>
</dbReference>
<dbReference type="GO" id="GO:0005523">
    <property type="term" value="F:tropomyosin binding"/>
    <property type="evidence" value="ECO:0007669"/>
    <property type="project" value="InterPro"/>
</dbReference>
<dbReference type="GO" id="GO:0051694">
    <property type="term" value="P:pointed-end actin filament capping"/>
    <property type="evidence" value="ECO:0007669"/>
    <property type="project" value="InterPro"/>
</dbReference>
<comment type="subcellular location">
    <subcellularLocation>
        <location evidence="1">Cytoplasm</location>
        <location evidence="1">Cytoskeleton</location>
    </subcellularLocation>
</comment>
<proteinExistence type="predicted"/>
<evidence type="ECO:0000256" key="2">
    <source>
        <dbReference type="ARBA" id="ARBA00022490"/>
    </source>
</evidence>
<dbReference type="Gene3D" id="3.80.10.10">
    <property type="entry name" value="Ribonuclease Inhibitor"/>
    <property type="match status" value="1"/>
</dbReference>
<keyword evidence="3" id="KW-0206">Cytoskeleton</keyword>